<proteinExistence type="predicted"/>
<dbReference type="Pfam" id="PF01170">
    <property type="entry name" value="UPF0020"/>
    <property type="match status" value="1"/>
</dbReference>
<keyword evidence="2" id="KW-0489">Methyltransferase</keyword>
<reference evidence="2 3" key="2">
    <citation type="journal article" date="2020" name="Microbiol. Resour. Announc.">
        <title>Antarctic desert soil bacteria exhibit high novel natural product potential, evaluated through long-read genome sequencing and comparative genomics.</title>
        <authorList>
            <person name="Benaud N."/>
            <person name="Edwards R.J."/>
            <person name="Amos T.G."/>
            <person name="D'Agostino P.M."/>
            <person name="Gutierrez-Chavez C."/>
            <person name="Montgomery K."/>
            <person name="Nicetic I."/>
            <person name="Ferrari B.C."/>
        </authorList>
    </citation>
    <scope>NUCLEOTIDE SEQUENCE [LARGE SCALE GENOMIC DNA]</scope>
    <source>
        <strain evidence="2 3">SPB151</strain>
    </source>
</reference>
<gene>
    <name evidence="2" type="ORF">F1D05_16055</name>
</gene>
<dbReference type="Gene3D" id="3.40.50.150">
    <property type="entry name" value="Vaccinia Virus protein VP39"/>
    <property type="match status" value="1"/>
</dbReference>
<name>A0A7G6WYT5_9ACTN</name>
<dbReference type="RefSeq" id="WP_185448434.1">
    <property type="nucleotide sequence ID" value="NZ_CP043661.1"/>
</dbReference>
<keyword evidence="3" id="KW-1185">Reference proteome</keyword>
<protein>
    <submittedName>
        <fullName evidence="2">SAM-dependent methyltransferase</fullName>
    </submittedName>
</protein>
<evidence type="ECO:0000259" key="1">
    <source>
        <dbReference type="Pfam" id="PF01170"/>
    </source>
</evidence>
<dbReference type="Proteomes" id="UP000515563">
    <property type="component" value="Chromosome"/>
</dbReference>
<organism evidence="2 3">
    <name type="scientific">Kribbella qitaiheensis</name>
    <dbReference type="NCBI Taxonomy" id="1544730"/>
    <lineage>
        <taxon>Bacteria</taxon>
        <taxon>Bacillati</taxon>
        <taxon>Actinomycetota</taxon>
        <taxon>Actinomycetes</taxon>
        <taxon>Propionibacteriales</taxon>
        <taxon>Kribbellaceae</taxon>
        <taxon>Kribbella</taxon>
    </lineage>
</organism>
<dbReference type="InterPro" id="IPR000241">
    <property type="entry name" value="RlmKL-like_Mtase"/>
</dbReference>
<dbReference type="KEGG" id="kqi:F1D05_16055"/>
<dbReference type="InterPro" id="IPR029063">
    <property type="entry name" value="SAM-dependent_MTases_sf"/>
</dbReference>
<dbReference type="EMBL" id="CP043661">
    <property type="protein sequence ID" value="QNE19150.1"/>
    <property type="molecule type" value="Genomic_DNA"/>
</dbReference>
<dbReference type="SUPFAM" id="SSF53335">
    <property type="entry name" value="S-adenosyl-L-methionine-dependent methyltransferases"/>
    <property type="match status" value="1"/>
</dbReference>
<sequence length="345" mass="38195">MAQYALLILPSTNRVYAESSTELTMAELALFGQTALETPVHDIARTTIGGVPYVTFEADDLTETDAAKLANLSSIYALFRYDGKLLEPVFLQSLDKLDSDLISIPKYQGKTNELFTKLLLNVTLLSSNFAGELLERKFSVIDPLCGRGTTMNQALMYGFDAAGVDVDRKDFEAYGTFIQTWLKRKRFKHDAEVVRVRREGRVVAHRLEVSLGLTKEDWKAGDKLNLSYVSADTTKALEFYKPGSFDLVVTDAPYGVQHGSRTTESGLHRSPIDLLKAAAPIWAKLLRRGGALGIAWNTNVAKRSAAAEILAEAGLEPLDAPPYQDFVHRVDQAIVRDILVARRPN</sequence>
<accession>A0A7G6WYT5</accession>
<dbReference type="AlphaFoldDB" id="A0A7G6WYT5"/>
<reference evidence="3" key="1">
    <citation type="submission" date="2019-09" db="EMBL/GenBank/DDBJ databases">
        <title>Antimicrobial potential of Antarctic Bacteria.</title>
        <authorList>
            <person name="Benaud N."/>
            <person name="Edwards R.J."/>
            <person name="Ferrari B.C."/>
        </authorList>
    </citation>
    <scope>NUCLEOTIDE SEQUENCE [LARGE SCALE GENOMIC DNA]</scope>
    <source>
        <strain evidence="3">SPB151</strain>
    </source>
</reference>
<dbReference type="GO" id="GO:0032259">
    <property type="term" value="P:methylation"/>
    <property type="evidence" value="ECO:0007669"/>
    <property type="project" value="UniProtKB-KW"/>
</dbReference>
<keyword evidence="2" id="KW-0808">Transferase</keyword>
<evidence type="ECO:0000313" key="2">
    <source>
        <dbReference type="EMBL" id="QNE19150.1"/>
    </source>
</evidence>
<feature type="domain" description="Ribosomal RNA large subunit methyltransferase K/L-like methyltransferase" evidence="1">
    <location>
        <begin position="139"/>
        <end position="276"/>
    </location>
</feature>
<dbReference type="GO" id="GO:0008168">
    <property type="term" value="F:methyltransferase activity"/>
    <property type="evidence" value="ECO:0007669"/>
    <property type="project" value="UniProtKB-KW"/>
</dbReference>
<evidence type="ECO:0000313" key="3">
    <source>
        <dbReference type="Proteomes" id="UP000515563"/>
    </source>
</evidence>